<protein>
    <submittedName>
        <fullName evidence="2">Uncharacterized protein</fullName>
    </submittedName>
</protein>
<keyword evidence="3" id="KW-1185">Reference proteome</keyword>
<proteinExistence type="predicted"/>
<feature type="region of interest" description="Disordered" evidence="1">
    <location>
        <begin position="80"/>
        <end position="129"/>
    </location>
</feature>
<evidence type="ECO:0000313" key="3">
    <source>
        <dbReference type="Proteomes" id="UP000053477"/>
    </source>
</evidence>
<accession>A0A0H2S3E9</accession>
<organism evidence="2 3">
    <name type="scientific">Schizopora paradoxa</name>
    <dbReference type="NCBI Taxonomy" id="27342"/>
    <lineage>
        <taxon>Eukaryota</taxon>
        <taxon>Fungi</taxon>
        <taxon>Dikarya</taxon>
        <taxon>Basidiomycota</taxon>
        <taxon>Agaricomycotina</taxon>
        <taxon>Agaricomycetes</taxon>
        <taxon>Hymenochaetales</taxon>
        <taxon>Schizoporaceae</taxon>
        <taxon>Schizopora</taxon>
    </lineage>
</organism>
<evidence type="ECO:0000256" key="1">
    <source>
        <dbReference type="SAM" id="MobiDB-lite"/>
    </source>
</evidence>
<name>A0A0H2S3E9_9AGAM</name>
<reference evidence="2 3" key="1">
    <citation type="submission" date="2015-04" db="EMBL/GenBank/DDBJ databases">
        <title>Complete genome sequence of Schizopora paradoxa KUC8140, a cosmopolitan wood degrader in East Asia.</title>
        <authorList>
            <consortium name="DOE Joint Genome Institute"/>
            <person name="Min B."/>
            <person name="Park H."/>
            <person name="Jang Y."/>
            <person name="Kim J.-J."/>
            <person name="Kim K.H."/>
            <person name="Pangilinan J."/>
            <person name="Lipzen A."/>
            <person name="Riley R."/>
            <person name="Grigoriev I.V."/>
            <person name="Spatafora J.W."/>
            <person name="Choi I.-G."/>
        </authorList>
    </citation>
    <scope>NUCLEOTIDE SEQUENCE [LARGE SCALE GENOMIC DNA]</scope>
    <source>
        <strain evidence="2 3">KUC8140</strain>
    </source>
</reference>
<feature type="compositionally biased region" description="Polar residues" evidence="1">
    <location>
        <begin position="1"/>
        <end position="14"/>
    </location>
</feature>
<feature type="region of interest" description="Disordered" evidence="1">
    <location>
        <begin position="1"/>
        <end position="28"/>
    </location>
</feature>
<evidence type="ECO:0000313" key="2">
    <source>
        <dbReference type="EMBL" id="KLO16278.1"/>
    </source>
</evidence>
<dbReference type="Proteomes" id="UP000053477">
    <property type="component" value="Unassembled WGS sequence"/>
</dbReference>
<dbReference type="InParanoid" id="A0A0H2S3E9"/>
<gene>
    <name evidence="2" type="ORF">SCHPADRAFT_995245</name>
</gene>
<sequence>MDQTYAPSIRTTANRGDGLRDAASTGPGKLIHSEKVDIRSDLMRVALQPIEHEFEVGECVFVTLDNVKWKEGVVTQCPPSDLKFDPPPSKSGLPINGTKPLPMHRSRPPLKSILRNGTTRPSPPASSHRPYYKQWLVQIQNERSGTSECILSPLEGRVKPQTPFYSLIIRNLQVAESKVLQTDQLQSTDW</sequence>
<dbReference type="EMBL" id="KQ085918">
    <property type="protein sequence ID" value="KLO16278.1"/>
    <property type="molecule type" value="Genomic_DNA"/>
</dbReference>
<dbReference type="AlphaFoldDB" id="A0A0H2S3E9"/>